<protein>
    <submittedName>
        <fullName evidence="1">Uncharacterized protein</fullName>
    </submittedName>
</protein>
<name>A0AAD9Y5L6_COLKA</name>
<dbReference type="Proteomes" id="UP001281614">
    <property type="component" value="Unassembled WGS sequence"/>
</dbReference>
<proteinExistence type="predicted"/>
<accession>A0AAD9Y5L6</accession>
<keyword evidence="2" id="KW-1185">Reference proteome</keyword>
<dbReference type="AlphaFoldDB" id="A0AAD9Y5L6"/>
<comment type="caution">
    <text evidence="1">The sequence shown here is derived from an EMBL/GenBank/DDBJ whole genome shotgun (WGS) entry which is preliminary data.</text>
</comment>
<dbReference type="EMBL" id="VYYT01000396">
    <property type="protein sequence ID" value="KAK2737680.1"/>
    <property type="molecule type" value="Genomic_DNA"/>
</dbReference>
<gene>
    <name evidence="1" type="ORF">CKAH01_18827</name>
</gene>
<evidence type="ECO:0000313" key="2">
    <source>
        <dbReference type="Proteomes" id="UP001281614"/>
    </source>
</evidence>
<organism evidence="1 2">
    <name type="scientific">Colletotrichum kahawae</name>
    <name type="common">Coffee berry disease fungus</name>
    <dbReference type="NCBI Taxonomy" id="34407"/>
    <lineage>
        <taxon>Eukaryota</taxon>
        <taxon>Fungi</taxon>
        <taxon>Dikarya</taxon>
        <taxon>Ascomycota</taxon>
        <taxon>Pezizomycotina</taxon>
        <taxon>Sordariomycetes</taxon>
        <taxon>Hypocreomycetidae</taxon>
        <taxon>Glomerellales</taxon>
        <taxon>Glomerellaceae</taxon>
        <taxon>Colletotrichum</taxon>
        <taxon>Colletotrichum gloeosporioides species complex</taxon>
    </lineage>
</organism>
<sequence length="72" mass="7647">MSFSLHAALPSYCKICDFGSSKPTAAASTRATSFEIETSMQSYKNVNVAIGVQEGRAGSIDRRGLWSTAVGE</sequence>
<reference evidence="1" key="1">
    <citation type="submission" date="2023-02" db="EMBL/GenBank/DDBJ databases">
        <title>Colletotrichum kahawae CIFC_Que2 genome sequencing and assembly.</title>
        <authorList>
            <person name="Baroncelli R."/>
        </authorList>
    </citation>
    <scope>NUCLEOTIDE SEQUENCE</scope>
    <source>
        <strain evidence="1">CIFC_Que2</strain>
    </source>
</reference>
<evidence type="ECO:0000313" key="1">
    <source>
        <dbReference type="EMBL" id="KAK2737680.1"/>
    </source>
</evidence>